<dbReference type="PATRIC" id="fig|1423744.4.peg.1262"/>
<dbReference type="Proteomes" id="UP000051378">
    <property type="component" value="Unassembled WGS sequence"/>
</dbReference>
<dbReference type="AlphaFoldDB" id="A0A0R2DL93"/>
<keyword evidence="1" id="KW-0694">RNA-binding</keyword>
<dbReference type="EMBL" id="AYZL01000006">
    <property type="protein sequence ID" value="KRN04872.1"/>
    <property type="molecule type" value="Genomic_DNA"/>
</dbReference>
<sequence>MTIQDLTIKEAYITLNQALKELGYISTGGQAKWYLQEFPVKLNDELENRRGKKLYPGDIVNINGDLIQIKD</sequence>
<dbReference type="InterPro" id="IPR014330">
    <property type="entry name" value="RNA-bd_S4-rel_YaaA"/>
</dbReference>
<organism evidence="2 3">
    <name type="scientific">Holzapfeliella floricola DSM 23037 = JCM 16512</name>
    <dbReference type="NCBI Taxonomy" id="1423744"/>
    <lineage>
        <taxon>Bacteria</taxon>
        <taxon>Bacillati</taxon>
        <taxon>Bacillota</taxon>
        <taxon>Bacilli</taxon>
        <taxon>Lactobacillales</taxon>
        <taxon>Lactobacillaceae</taxon>
        <taxon>Holzapfeliella</taxon>
    </lineage>
</organism>
<evidence type="ECO:0000313" key="2">
    <source>
        <dbReference type="EMBL" id="KRN04872.1"/>
    </source>
</evidence>
<dbReference type="OrthoDB" id="9811532at2"/>
<dbReference type="GO" id="GO:0003723">
    <property type="term" value="F:RNA binding"/>
    <property type="evidence" value="ECO:0007669"/>
    <property type="project" value="UniProtKB-KW"/>
</dbReference>
<name>A0A0R2DL93_9LACO</name>
<dbReference type="NCBIfam" id="TIGR02988">
    <property type="entry name" value="YaaA_near_RecF"/>
    <property type="match status" value="1"/>
</dbReference>
<evidence type="ECO:0000256" key="1">
    <source>
        <dbReference type="PROSITE-ProRule" id="PRU00182"/>
    </source>
</evidence>
<dbReference type="RefSeq" id="WP_056974183.1">
    <property type="nucleotide sequence ID" value="NZ_AYZL01000006.1"/>
</dbReference>
<dbReference type="STRING" id="1423744.FC86_GL001231"/>
<reference evidence="2 3" key="1">
    <citation type="journal article" date="2015" name="Genome Announc.">
        <title>Expanding the biotechnology potential of lactobacilli through comparative genomics of 213 strains and associated genera.</title>
        <authorList>
            <person name="Sun Z."/>
            <person name="Harris H.M."/>
            <person name="McCann A."/>
            <person name="Guo C."/>
            <person name="Argimon S."/>
            <person name="Zhang W."/>
            <person name="Yang X."/>
            <person name="Jeffery I.B."/>
            <person name="Cooney J.C."/>
            <person name="Kagawa T.F."/>
            <person name="Liu W."/>
            <person name="Song Y."/>
            <person name="Salvetti E."/>
            <person name="Wrobel A."/>
            <person name="Rasinkangas P."/>
            <person name="Parkhill J."/>
            <person name="Rea M.C."/>
            <person name="O'Sullivan O."/>
            <person name="Ritari J."/>
            <person name="Douillard F.P."/>
            <person name="Paul Ross R."/>
            <person name="Yang R."/>
            <person name="Briner A.E."/>
            <person name="Felis G.E."/>
            <person name="de Vos W.M."/>
            <person name="Barrangou R."/>
            <person name="Klaenhammer T.R."/>
            <person name="Caufield P.W."/>
            <person name="Cui Y."/>
            <person name="Zhang H."/>
            <person name="O'Toole P.W."/>
        </authorList>
    </citation>
    <scope>NUCLEOTIDE SEQUENCE [LARGE SCALE GENOMIC DNA]</scope>
    <source>
        <strain evidence="2 3">DSM 23037</strain>
    </source>
</reference>
<dbReference type="SUPFAM" id="SSF55174">
    <property type="entry name" value="Alpha-L RNA-binding motif"/>
    <property type="match status" value="1"/>
</dbReference>
<protein>
    <recommendedName>
        <fullName evidence="4">S4 domain-containing protein YaaA</fullName>
    </recommendedName>
</protein>
<proteinExistence type="predicted"/>
<dbReference type="InterPro" id="IPR036986">
    <property type="entry name" value="S4_RNA-bd_sf"/>
</dbReference>
<evidence type="ECO:0008006" key="4">
    <source>
        <dbReference type="Google" id="ProtNLM"/>
    </source>
</evidence>
<dbReference type="PROSITE" id="PS50889">
    <property type="entry name" value="S4"/>
    <property type="match status" value="1"/>
</dbReference>
<keyword evidence="3" id="KW-1185">Reference proteome</keyword>
<comment type="caution">
    <text evidence="2">The sequence shown here is derived from an EMBL/GenBank/DDBJ whole genome shotgun (WGS) entry which is preliminary data.</text>
</comment>
<dbReference type="Pfam" id="PF13275">
    <property type="entry name" value="S4_2"/>
    <property type="match status" value="1"/>
</dbReference>
<dbReference type="Gene3D" id="3.10.290.10">
    <property type="entry name" value="RNA-binding S4 domain"/>
    <property type="match status" value="1"/>
</dbReference>
<gene>
    <name evidence="2" type="ORF">FC86_GL001231</name>
</gene>
<evidence type="ECO:0000313" key="3">
    <source>
        <dbReference type="Proteomes" id="UP000051378"/>
    </source>
</evidence>
<accession>A0A0R2DL93</accession>